<keyword evidence="2" id="KW-1185">Reference proteome</keyword>
<dbReference type="Proteomes" id="UP000828941">
    <property type="component" value="Chromosome 13"/>
</dbReference>
<evidence type="ECO:0000313" key="1">
    <source>
        <dbReference type="EMBL" id="KAI4300833.1"/>
    </source>
</evidence>
<sequence>MDNWRRSESRHRGGQWNRSFNRRPAFDTWRLTVPAWEKRFCASVGRVPWGKIVDAQRCMLYLYDNVVKWDDSAGREAFDNAKKRYWAEINGLPCNISLPDPHIYIEDVDWSSSIDQELVEDLDKERKFASDSEKERDSPSEEVKEEKVEVLGNSLLSNQNIIPTGWGDSEDGWGDAEGPTSTPTQGWDPSFPVNVTGGPWQQCCTYNEPAEQYGWQNNWNHSWGWNQRDQYYGTGVQKMGKGRGGGNWGAWDGHYRRRENMSWHNNSAYQGDDHQANRGRKYHRGRRKGNFGGDRQYREKIRTN</sequence>
<protein>
    <submittedName>
        <fullName evidence="1">Uncharacterized protein</fullName>
    </submittedName>
</protein>
<gene>
    <name evidence="1" type="ORF">L6164_034165</name>
</gene>
<accession>A0ACB9KUT7</accession>
<organism evidence="1 2">
    <name type="scientific">Bauhinia variegata</name>
    <name type="common">Purple orchid tree</name>
    <name type="synonym">Phanera variegata</name>
    <dbReference type="NCBI Taxonomy" id="167791"/>
    <lineage>
        <taxon>Eukaryota</taxon>
        <taxon>Viridiplantae</taxon>
        <taxon>Streptophyta</taxon>
        <taxon>Embryophyta</taxon>
        <taxon>Tracheophyta</taxon>
        <taxon>Spermatophyta</taxon>
        <taxon>Magnoliopsida</taxon>
        <taxon>eudicotyledons</taxon>
        <taxon>Gunneridae</taxon>
        <taxon>Pentapetalae</taxon>
        <taxon>rosids</taxon>
        <taxon>fabids</taxon>
        <taxon>Fabales</taxon>
        <taxon>Fabaceae</taxon>
        <taxon>Cercidoideae</taxon>
        <taxon>Cercideae</taxon>
        <taxon>Bauhiniinae</taxon>
        <taxon>Bauhinia</taxon>
    </lineage>
</organism>
<reference evidence="1 2" key="1">
    <citation type="journal article" date="2022" name="DNA Res.">
        <title>Chromosomal-level genome assembly of the orchid tree Bauhinia variegata (Leguminosae; Cercidoideae) supports the allotetraploid origin hypothesis of Bauhinia.</title>
        <authorList>
            <person name="Zhong Y."/>
            <person name="Chen Y."/>
            <person name="Zheng D."/>
            <person name="Pang J."/>
            <person name="Liu Y."/>
            <person name="Luo S."/>
            <person name="Meng S."/>
            <person name="Qian L."/>
            <person name="Wei D."/>
            <person name="Dai S."/>
            <person name="Zhou R."/>
        </authorList>
    </citation>
    <scope>NUCLEOTIDE SEQUENCE [LARGE SCALE GENOMIC DNA]</scope>
    <source>
        <strain evidence="1">BV-YZ2020</strain>
    </source>
</reference>
<name>A0ACB9KUT7_BAUVA</name>
<evidence type="ECO:0000313" key="2">
    <source>
        <dbReference type="Proteomes" id="UP000828941"/>
    </source>
</evidence>
<comment type="caution">
    <text evidence="1">The sequence shown here is derived from an EMBL/GenBank/DDBJ whole genome shotgun (WGS) entry which is preliminary data.</text>
</comment>
<dbReference type="EMBL" id="CM039438">
    <property type="protein sequence ID" value="KAI4300833.1"/>
    <property type="molecule type" value="Genomic_DNA"/>
</dbReference>
<proteinExistence type="predicted"/>